<gene>
    <name evidence="1" type="ORF">CWS20_15180</name>
</gene>
<protein>
    <submittedName>
        <fullName evidence="1">Uncharacterized protein</fullName>
    </submittedName>
</protein>
<dbReference type="EMBL" id="PISD01000031">
    <property type="protein sequence ID" value="PKG28184.1"/>
    <property type="molecule type" value="Genomic_DNA"/>
</dbReference>
<comment type="caution">
    <text evidence="1">The sequence shown here is derived from an EMBL/GenBank/DDBJ whole genome shotgun (WGS) entry which is preliminary data.</text>
</comment>
<keyword evidence="2" id="KW-1185">Reference proteome</keyword>
<proteinExistence type="predicted"/>
<organism evidence="1 2">
    <name type="scientific">Cytobacillus horneckiae</name>
    <dbReference type="NCBI Taxonomy" id="549687"/>
    <lineage>
        <taxon>Bacteria</taxon>
        <taxon>Bacillati</taxon>
        <taxon>Bacillota</taxon>
        <taxon>Bacilli</taxon>
        <taxon>Bacillales</taxon>
        <taxon>Bacillaceae</taxon>
        <taxon>Cytobacillus</taxon>
    </lineage>
</organism>
<dbReference type="Proteomes" id="UP000233343">
    <property type="component" value="Unassembled WGS sequence"/>
</dbReference>
<dbReference type="RefSeq" id="WP_066196405.1">
    <property type="nucleotide sequence ID" value="NZ_JARSFA010000007.1"/>
</dbReference>
<evidence type="ECO:0000313" key="1">
    <source>
        <dbReference type="EMBL" id="PKG28184.1"/>
    </source>
</evidence>
<evidence type="ECO:0000313" key="2">
    <source>
        <dbReference type="Proteomes" id="UP000233343"/>
    </source>
</evidence>
<dbReference type="AlphaFoldDB" id="A0A2N0ZF99"/>
<name>A0A2N0ZF99_9BACI</name>
<reference evidence="1 2" key="1">
    <citation type="journal article" date="2010" name="Int. J. Syst. Evol. Microbiol.">
        <title>Bacillus horneckiae sp. nov., isolated from a spacecraft-assembly clean room.</title>
        <authorList>
            <person name="Vaishampayan P."/>
            <person name="Probst A."/>
            <person name="Krishnamurthi S."/>
            <person name="Ghosh S."/>
            <person name="Osman S."/>
            <person name="McDowall A."/>
            <person name="Ruckmani A."/>
            <person name="Mayilraj S."/>
            <person name="Venkateswaran K."/>
        </authorList>
    </citation>
    <scope>NUCLEOTIDE SEQUENCE [LARGE SCALE GENOMIC DNA]</scope>
    <source>
        <strain evidence="2">1PO1SC</strain>
    </source>
</reference>
<sequence length="59" mass="7234">MNFTKKDLFFCYDALLHRKIADKNIEFVTSAISNSNRRFWLYIRTPLVNQIIDEYFKRE</sequence>
<accession>A0A2N0ZF99</accession>